<evidence type="ECO:0000313" key="2">
    <source>
        <dbReference type="Proteomes" id="UP000240912"/>
    </source>
</evidence>
<dbReference type="EMBL" id="PYLS01000005">
    <property type="protein sequence ID" value="PST83083.1"/>
    <property type="molecule type" value="Genomic_DNA"/>
</dbReference>
<name>A0A2T3HKZ9_9SPHI</name>
<proteinExistence type="predicted"/>
<dbReference type="OrthoDB" id="9813050at2"/>
<accession>A0A2T3HKZ9</accession>
<comment type="caution">
    <text evidence="1">The sequence shown here is derived from an EMBL/GenBank/DDBJ whole genome shotgun (WGS) entry which is preliminary data.</text>
</comment>
<sequence>MKYQQLEQFISKPRLDRFLIACGNSKTKAQKLYKINLRVSQEPYPLLNLFEIFIRNAINAQMIVQFADADWIVNQKAHFMSNPSLSRSRFQMRHSVQNAEAAIRRKGAAVTAGKVIAEQTFGFWTSLFETHHFRLIGGAPLTCFANKPAVENRSSIAAKLNDIRQFRNRVYHNEPICFLNCNPPGIRTGFMTRFQI</sequence>
<organism evidence="1 2">
    <name type="scientific">Pedobacter yulinensis</name>
    <dbReference type="NCBI Taxonomy" id="2126353"/>
    <lineage>
        <taxon>Bacteria</taxon>
        <taxon>Pseudomonadati</taxon>
        <taxon>Bacteroidota</taxon>
        <taxon>Sphingobacteriia</taxon>
        <taxon>Sphingobacteriales</taxon>
        <taxon>Sphingobacteriaceae</taxon>
        <taxon>Pedobacter</taxon>
    </lineage>
</organism>
<dbReference type="AlphaFoldDB" id="A0A2T3HKZ9"/>
<protein>
    <recommendedName>
        <fullName evidence="3">CAAX protease</fullName>
    </recommendedName>
</protein>
<evidence type="ECO:0008006" key="3">
    <source>
        <dbReference type="Google" id="ProtNLM"/>
    </source>
</evidence>
<dbReference type="RefSeq" id="WP_107215343.1">
    <property type="nucleotide sequence ID" value="NZ_KZ686269.1"/>
</dbReference>
<evidence type="ECO:0000313" key="1">
    <source>
        <dbReference type="EMBL" id="PST83083.1"/>
    </source>
</evidence>
<gene>
    <name evidence="1" type="ORF">C7T94_10730</name>
</gene>
<reference evidence="1 2" key="1">
    <citation type="submission" date="2018-03" db="EMBL/GenBank/DDBJ databases">
        <authorList>
            <person name="Keele B.F."/>
        </authorList>
    </citation>
    <scope>NUCLEOTIDE SEQUENCE [LARGE SCALE GENOMIC DNA]</scope>
    <source>
        <strain evidence="1 2">YL28-9</strain>
    </source>
</reference>
<dbReference type="Proteomes" id="UP000240912">
    <property type="component" value="Unassembled WGS sequence"/>
</dbReference>
<keyword evidence="2" id="KW-1185">Reference proteome</keyword>